<evidence type="ECO:0000256" key="8">
    <source>
        <dbReference type="RuleBase" id="RU364100"/>
    </source>
</evidence>
<dbReference type="RefSeq" id="WP_094453273.1">
    <property type="nucleotide sequence ID" value="NZ_NMVJ01000006.1"/>
</dbReference>
<dbReference type="EMBL" id="NMVJ01000006">
    <property type="protein sequence ID" value="OYN90933.1"/>
    <property type="molecule type" value="Genomic_DNA"/>
</dbReference>
<dbReference type="GO" id="GO:0106300">
    <property type="term" value="P:protein-DNA covalent cross-linking repair"/>
    <property type="evidence" value="ECO:0007669"/>
    <property type="project" value="InterPro"/>
</dbReference>
<evidence type="ECO:0000256" key="1">
    <source>
        <dbReference type="ARBA" id="ARBA00008136"/>
    </source>
</evidence>
<accession>A0A255ES33</accession>
<keyword evidence="3" id="KW-0227">DNA damage</keyword>
<dbReference type="AlphaFoldDB" id="A0A255ES33"/>
<dbReference type="PANTHER" id="PTHR13604:SF0">
    <property type="entry name" value="ABASIC SITE PROCESSING PROTEIN HMCES"/>
    <property type="match status" value="1"/>
</dbReference>
<evidence type="ECO:0000256" key="5">
    <source>
        <dbReference type="ARBA" id="ARBA00023124"/>
    </source>
</evidence>
<keyword evidence="2 8" id="KW-0645">Protease</keyword>
<dbReference type="InterPro" id="IPR003738">
    <property type="entry name" value="SRAP"/>
</dbReference>
<dbReference type="PANTHER" id="PTHR13604">
    <property type="entry name" value="DC12-RELATED"/>
    <property type="match status" value="1"/>
</dbReference>
<evidence type="ECO:0000256" key="7">
    <source>
        <dbReference type="ARBA" id="ARBA00023239"/>
    </source>
</evidence>
<evidence type="ECO:0000313" key="10">
    <source>
        <dbReference type="Proteomes" id="UP000216300"/>
    </source>
</evidence>
<sequence length="246" mass="27333">MCGRYVIGSNDGELATEFDVESALPDWIADHRPPRYNIAPTDPVPAIVVAQRGDLSGQRTMTALRWGLVPSWARDPTIGSRMINARSETVAEKPSFRKAFRTRRCLLPASGYYEWYRQTDEQGKVRKRPHFIHRDDGRLLAMAGLYEWWHDDAGIATPDGEPGWLGSCTIITTAAADSVGHLHDRMPMVIEADGWQDWLSPDLTEPEDIWPLLAVTQAERLQAYEVGTAVGNVAAQGPGLIEPLAD</sequence>
<keyword evidence="5" id="KW-0190">Covalent protein-DNA linkage</keyword>
<dbReference type="EC" id="3.4.-.-" evidence="8"/>
<dbReference type="Pfam" id="PF02586">
    <property type="entry name" value="SRAP"/>
    <property type="match status" value="1"/>
</dbReference>
<evidence type="ECO:0000313" key="9">
    <source>
        <dbReference type="EMBL" id="OYN90933.1"/>
    </source>
</evidence>
<evidence type="ECO:0000256" key="3">
    <source>
        <dbReference type="ARBA" id="ARBA00022763"/>
    </source>
</evidence>
<keyword evidence="10" id="KW-1185">Reference proteome</keyword>
<dbReference type="GO" id="GO:0006508">
    <property type="term" value="P:proteolysis"/>
    <property type="evidence" value="ECO:0007669"/>
    <property type="project" value="UniProtKB-KW"/>
</dbReference>
<comment type="similarity">
    <text evidence="1 8">Belongs to the SOS response-associated peptidase family.</text>
</comment>
<dbReference type="Proteomes" id="UP000216300">
    <property type="component" value="Unassembled WGS sequence"/>
</dbReference>
<evidence type="ECO:0000256" key="4">
    <source>
        <dbReference type="ARBA" id="ARBA00022801"/>
    </source>
</evidence>
<evidence type="ECO:0000256" key="2">
    <source>
        <dbReference type="ARBA" id="ARBA00022670"/>
    </source>
</evidence>
<gene>
    <name evidence="9" type="ORF">CGZ91_05480</name>
</gene>
<dbReference type="SUPFAM" id="SSF143081">
    <property type="entry name" value="BB1717-like"/>
    <property type="match status" value="1"/>
</dbReference>
<dbReference type="Gene3D" id="3.90.1680.10">
    <property type="entry name" value="SOS response associated peptidase-like"/>
    <property type="match status" value="1"/>
</dbReference>
<keyword evidence="6" id="KW-0238">DNA-binding</keyword>
<dbReference type="GO" id="GO:0008233">
    <property type="term" value="F:peptidase activity"/>
    <property type="evidence" value="ECO:0007669"/>
    <property type="project" value="UniProtKB-KW"/>
</dbReference>
<dbReference type="GO" id="GO:0003697">
    <property type="term" value="F:single-stranded DNA binding"/>
    <property type="evidence" value="ECO:0007669"/>
    <property type="project" value="InterPro"/>
</dbReference>
<dbReference type="GO" id="GO:0016829">
    <property type="term" value="F:lyase activity"/>
    <property type="evidence" value="ECO:0007669"/>
    <property type="project" value="UniProtKB-KW"/>
</dbReference>
<name>A0A255ES33_9ACTN</name>
<protein>
    <recommendedName>
        <fullName evidence="8">Abasic site processing protein</fullName>
        <ecNumber evidence="8">3.4.-.-</ecNumber>
    </recommendedName>
</protein>
<dbReference type="OrthoDB" id="9782620at2"/>
<keyword evidence="4 8" id="KW-0378">Hydrolase</keyword>
<reference evidence="9 10" key="1">
    <citation type="submission" date="2017-07" db="EMBL/GenBank/DDBJ databases">
        <title>Draft whole genome sequences of clinical Proprionibacteriaceae strains.</title>
        <authorList>
            <person name="Bernier A.-M."/>
            <person name="Bernard K."/>
            <person name="Domingo M.-C."/>
        </authorList>
    </citation>
    <scope>NUCLEOTIDE SEQUENCE [LARGE SCALE GENOMIC DNA]</scope>
    <source>
        <strain evidence="9 10">NML 150081</strain>
    </source>
</reference>
<comment type="caution">
    <text evidence="9">The sequence shown here is derived from an EMBL/GenBank/DDBJ whole genome shotgun (WGS) entry which is preliminary data.</text>
</comment>
<keyword evidence="7" id="KW-0456">Lyase</keyword>
<proteinExistence type="inferred from homology"/>
<organism evidence="9 10">
    <name type="scientific">Parenemella sanctibonifatiensis</name>
    <dbReference type="NCBI Taxonomy" id="2016505"/>
    <lineage>
        <taxon>Bacteria</taxon>
        <taxon>Bacillati</taxon>
        <taxon>Actinomycetota</taxon>
        <taxon>Actinomycetes</taxon>
        <taxon>Propionibacteriales</taxon>
        <taxon>Propionibacteriaceae</taxon>
        <taxon>Parenemella</taxon>
    </lineage>
</organism>
<evidence type="ECO:0000256" key="6">
    <source>
        <dbReference type="ARBA" id="ARBA00023125"/>
    </source>
</evidence>
<dbReference type="InterPro" id="IPR036590">
    <property type="entry name" value="SRAP-like"/>
</dbReference>